<gene>
    <name evidence="1" type="ORF">SCALOS_LOCUS9575</name>
</gene>
<name>A0ACA9NZN4_9GLOM</name>
<keyword evidence="2" id="KW-1185">Reference proteome</keyword>
<organism evidence="1 2">
    <name type="scientific">Scutellospora calospora</name>
    <dbReference type="NCBI Taxonomy" id="85575"/>
    <lineage>
        <taxon>Eukaryota</taxon>
        <taxon>Fungi</taxon>
        <taxon>Fungi incertae sedis</taxon>
        <taxon>Mucoromycota</taxon>
        <taxon>Glomeromycotina</taxon>
        <taxon>Glomeromycetes</taxon>
        <taxon>Diversisporales</taxon>
        <taxon>Gigasporaceae</taxon>
        <taxon>Scutellospora</taxon>
    </lineage>
</organism>
<sequence length="273" mass="31386">ELIASLNNSDQTNITPYLDVQLLLTKYKQAKSRLLLFDYDGTLTPIVRMPSQAIPPPDMLEALQKLVDDPKNTVWIISGRGQDKLEEWLGDIKKLGFSAEHGCFLRYPEQDKWINLTEDIDMSWQNDVKEIFTYFTERTQGSSIEYKRSSITWHYRQADPEYGAFQAKECQNHLEGAILPKLPVEILLGKKNLEGEIVKRLLTNMQNVDFVFCAGDDKTDEDMFRVLKRAPDFNEIDYFTTTIGAPNKKTLASWHVSSPEELIQTMKKLADSN</sequence>
<comment type="caution">
    <text evidence="1">The sequence shown here is derived from an EMBL/GenBank/DDBJ whole genome shotgun (WGS) entry which is preliminary data.</text>
</comment>
<dbReference type="Proteomes" id="UP000789860">
    <property type="component" value="Unassembled WGS sequence"/>
</dbReference>
<accession>A0ACA9NZN4</accession>
<protein>
    <submittedName>
        <fullName evidence="1">3606_t:CDS:1</fullName>
    </submittedName>
</protein>
<proteinExistence type="predicted"/>
<evidence type="ECO:0000313" key="1">
    <source>
        <dbReference type="EMBL" id="CAG8676695.1"/>
    </source>
</evidence>
<evidence type="ECO:0000313" key="2">
    <source>
        <dbReference type="Proteomes" id="UP000789860"/>
    </source>
</evidence>
<feature type="non-terminal residue" evidence="1">
    <location>
        <position position="1"/>
    </location>
</feature>
<dbReference type="EMBL" id="CAJVPM010030438">
    <property type="protein sequence ID" value="CAG8676695.1"/>
    <property type="molecule type" value="Genomic_DNA"/>
</dbReference>
<reference evidence="1" key="1">
    <citation type="submission" date="2021-06" db="EMBL/GenBank/DDBJ databases">
        <authorList>
            <person name="Kallberg Y."/>
            <person name="Tangrot J."/>
            <person name="Rosling A."/>
        </authorList>
    </citation>
    <scope>NUCLEOTIDE SEQUENCE</scope>
    <source>
        <strain evidence="1">AU212A</strain>
    </source>
</reference>